<feature type="chain" id="PRO_5018060230" evidence="1">
    <location>
        <begin position="23"/>
        <end position="281"/>
    </location>
</feature>
<protein>
    <submittedName>
        <fullName evidence="2">Uncharacterized protein</fullName>
    </submittedName>
</protein>
<organism evidence="2 3">
    <name type="scientific">Maylandia zebra</name>
    <name type="common">zebra mbuna</name>
    <dbReference type="NCBI Taxonomy" id="106582"/>
    <lineage>
        <taxon>Eukaryota</taxon>
        <taxon>Metazoa</taxon>
        <taxon>Chordata</taxon>
        <taxon>Craniata</taxon>
        <taxon>Vertebrata</taxon>
        <taxon>Euteleostomi</taxon>
        <taxon>Actinopterygii</taxon>
        <taxon>Neopterygii</taxon>
        <taxon>Teleostei</taxon>
        <taxon>Neoteleostei</taxon>
        <taxon>Acanthomorphata</taxon>
        <taxon>Ovalentaria</taxon>
        <taxon>Cichlomorphae</taxon>
        <taxon>Cichliformes</taxon>
        <taxon>Cichlidae</taxon>
        <taxon>African cichlids</taxon>
        <taxon>Pseudocrenilabrinae</taxon>
        <taxon>Haplochromini</taxon>
        <taxon>Maylandia</taxon>
        <taxon>Maylandia zebra complex</taxon>
    </lineage>
</organism>
<evidence type="ECO:0000256" key="1">
    <source>
        <dbReference type="SAM" id="SignalP"/>
    </source>
</evidence>
<accession>A0A3P9BAJ4</accession>
<proteinExistence type="predicted"/>
<sequence>MYFVTAVHIILILNNSRFLATGDPFRTIAFSFQVGVSRVSQIIPQVATAIWDCLVDDFMAVPSTADWQSIAEGFQERWNFPLCWWSSGWEARPDEGTPQLRSMFPQLQGNFFHCSPCGCDARYRFRVLMLGVREDQRRWYSGQLHLGGSSGWTLHLPPDHLYLWRTPWSPAPCLCAHEAFPWTPPPFREEGCLRCPLLTVEVVSAQVCERNCVLHNFLRCVDERGAPAVRGVAPAVVEPLQGLGRIAANNSSREAVLVREKFMAHFSAEGALSWQPNEQPV</sequence>
<reference evidence="2" key="3">
    <citation type="submission" date="2025-09" db="UniProtKB">
        <authorList>
            <consortium name="Ensembl"/>
        </authorList>
    </citation>
    <scope>IDENTIFICATION</scope>
</reference>
<feature type="signal peptide" evidence="1">
    <location>
        <begin position="1"/>
        <end position="22"/>
    </location>
</feature>
<evidence type="ECO:0000313" key="3">
    <source>
        <dbReference type="Proteomes" id="UP000265160"/>
    </source>
</evidence>
<reference evidence="2 3" key="1">
    <citation type="journal article" date="2014" name="Nature">
        <title>The genomic substrate for adaptive radiation in African cichlid fish.</title>
        <authorList>
            <person name="Brawand D."/>
            <person name="Wagner C.E."/>
            <person name="Li Y.I."/>
            <person name="Malinsky M."/>
            <person name="Keller I."/>
            <person name="Fan S."/>
            <person name="Simakov O."/>
            <person name="Ng A.Y."/>
            <person name="Lim Z.W."/>
            <person name="Bezault E."/>
            <person name="Turner-Maier J."/>
            <person name="Johnson J."/>
            <person name="Alcazar R."/>
            <person name="Noh H.J."/>
            <person name="Russell P."/>
            <person name="Aken B."/>
            <person name="Alfoldi J."/>
            <person name="Amemiya C."/>
            <person name="Azzouzi N."/>
            <person name="Baroiller J.F."/>
            <person name="Barloy-Hubler F."/>
            <person name="Berlin A."/>
            <person name="Bloomquist R."/>
            <person name="Carleton K.L."/>
            <person name="Conte M.A."/>
            <person name="D'Cotta H."/>
            <person name="Eshel O."/>
            <person name="Gaffney L."/>
            <person name="Galibert F."/>
            <person name="Gante H.F."/>
            <person name="Gnerre S."/>
            <person name="Greuter L."/>
            <person name="Guyon R."/>
            <person name="Haddad N.S."/>
            <person name="Haerty W."/>
            <person name="Harris R.M."/>
            <person name="Hofmann H.A."/>
            <person name="Hourlier T."/>
            <person name="Hulata G."/>
            <person name="Jaffe D.B."/>
            <person name="Lara M."/>
            <person name="Lee A.P."/>
            <person name="MacCallum I."/>
            <person name="Mwaiko S."/>
            <person name="Nikaido M."/>
            <person name="Nishihara H."/>
            <person name="Ozouf-Costaz C."/>
            <person name="Penman D.J."/>
            <person name="Przybylski D."/>
            <person name="Rakotomanga M."/>
            <person name="Renn S.C.P."/>
            <person name="Ribeiro F.J."/>
            <person name="Ron M."/>
            <person name="Salzburger W."/>
            <person name="Sanchez-Pulido L."/>
            <person name="Santos M.E."/>
            <person name="Searle S."/>
            <person name="Sharpe T."/>
            <person name="Swofford R."/>
            <person name="Tan F.J."/>
            <person name="Williams L."/>
            <person name="Young S."/>
            <person name="Yin S."/>
            <person name="Okada N."/>
            <person name="Kocher T.D."/>
            <person name="Miska E.A."/>
            <person name="Lander E.S."/>
            <person name="Venkatesh B."/>
            <person name="Fernald R.D."/>
            <person name="Meyer A."/>
            <person name="Ponting C.P."/>
            <person name="Streelman J.T."/>
            <person name="Lindblad-Toh K."/>
            <person name="Seehausen O."/>
            <person name="Di Palma F."/>
        </authorList>
    </citation>
    <scope>NUCLEOTIDE SEQUENCE</scope>
</reference>
<keyword evidence="3" id="KW-1185">Reference proteome</keyword>
<evidence type="ECO:0000313" key="2">
    <source>
        <dbReference type="Ensembl" id="ENSMZEP00005006897.1"/>
    </source>
</evidence>
<name>A0A3P9BAJ4_9CICH</name>
<dbReference type="Ensembl" id="ENSMZET00005007200.1">
    <property type="protein sequence ID" value="ENSMZEP00005006897.1"/>
    <property type="gene ID" value="ENSMZEG00005005301.1"/>
</dbReference>
<keyword evidence="1" id="KW-0732">Signal</keyword>
<dbReference type="Proteomes" id="UP000265160">
    <property type="component" value="LG12"/>
</dbReference>
<dbReference type="AlphaFoldDB" id="A0A3P9BAJ4"/>
<reference evidence="2" key="2">
    <citation type="submission" date="2025-08" db="UniProtKB">
        <authorList>
            <consortium name="Ensembl"/>
        </authorList>
    </citation>
    <scope>IDENTIFICATION</scope>
</reference>